<accession>A0AC60PKK1</accession>
<protein>
    <submittedName>
        <fullName evidence="1">Uncharacterized protein</fullName>
    </submittedName>
</protein>
<gene>
    <name evidence="1" type="ORF">HPB47_003072</name>
</gene>
<comment type="caution">
    <text evidence="1">The sequence shown here is derived from an EMBL/GenBank/DDBJ whole genome shotgun (WGS) entry which is preliminary data.</text>
</comment>
<evidence type="ECO:0000313" key="1">
    <source>
        <dbReference type="EMBL" id="KAG0421025.1"/>
    </source>
</evidence>
<dbReference type="EMBL" id="JABSTQ010010434">
    <property type="protein sequence ID" value="KAG0421025.1"/>
    <property type="molecule type" value="Genomic_DNA"/>
</dbReference>
<reference evidence="1 2" key="1">
    <citation type="journal article" date="2020" name="Cell">
        <title>Large-Scale Comparative Analyses of Tick Genomes Elucidate Their Genetic Diversity and Vector Capacities.</title>
        <authorList>
            <consortium name="Tick Genome and Microbiome Consortium (TIGMIC)"/>
            <person name="Jia N."/>
            <person name="Wang J."/>
            <person name="Shi W."/>
            <person name="Du L."/>
            <person name="Sun Y."/>
            <person name="Zhan W."/>
            <person name="Jiang J.F."/>
            <person name="Wang Q."/>
            <person name="Zhang B."/>
            <person name="Ji P."/>
            <person name="Bell-Sakyi L."/>
            <person name="Cui X.M."/>
            <person name="Yuan T.T."/>
            <person name="Jiang B.G."/>
            <person name="Yang W.F."/>
            <person name="Lam T.T."/>
            <person name="Chang Q.C."/>
            <person name="Ding S.J."/>
            <person name="Wang X.J."/>
            <person name="Zhu J.G."/>
            <person name="Ruan X.D."/>
            <person name="Zhao L."/>
            <person name="Wei J.T."/>
            <person name="Ye R.Z."/>
            <person name="Que T.C."/>
            <person name="Du C.H."/>
            <person name="Zhou Y.H."/>
            <person name="Cheng J.X."/>
            <person name="Dai P.F."/>
            <person name="Guo W.B."/>
            <person name="Han X.H."/>
            <person name="Huang E.J."/>
            <person name="Li L.F."/>
            <person name="Wei W."/>
            <person name="Gao Y.C."/>
            <person name="Liu J.Z."/>
            <person name="Shao H.Z."/>
            <person name="Wang X."/>
            <person name="Wang C.C."/>
            <person name="Yang T.C."/>
            <person name="Huo Q.B."/>
            <person name="Li W."/>
            <person name="Chen H.Y."/>
            <person name="Chen S.E."/>
            <person name="Zhou L.G."/>
            <person name="Ni X.B."/>
            <person name="Tian J.H."/>
            <person name="Sheng Y."/>
            <person name="Liu T."/>
            <person name="Pan Y.S."/>
            <person name="Xia L.Y."/>
            <person name="Li J."/>
            <person name="Zhao F."/>
            <person name="Cao W.C."/>
        </authorList>
    </citation>
    <scope>NUCLEOTIDE SEQUENCE [LARGE SCALE GENOMIC DNA]</scope>
    <source>
        <strain evidence="1">Iper-2018</strain>
    </source>
</reference>
<proteinExistence type="predicted"/>
<name>A0AC60PKK1_IXOPE</name>
<evidence type="ECO:0000313" key="2">
    <source>
        <dbReference type="Proteomes" id="UP000805193"/>
    </source>
</evidence>
<sequence length="168" mass="18721">MFVTHTGITGGCSFFGAMTSDKEKTVRKMVMFVLTLIGVWLIIFLATGADTTLVAILNFFGAVAITTFVGCCAVCVRPHSSSEDVERKLALQNPGILGSIPARFDLDEHRTGVHHYCVVHVKDPRKPTRSWTRHRNRTAPPKTQTLRSFSRDHEGRNLPPLKLYPTDI</sequence>
<dbReference type="Proteomes" id="UP000805193">
    <property type="component" value="Unassembled WGS sequence"/>
</dbReference>
<keyword evidence="2" id="KW-1185">Reference proteome</keyword>
<organism evidence="1 2">
    <name type="scientific">Ixodes persulcatus</name>
    <name type="common">Taiga tick</name>
    <dbReference type="NCBI Taxonomy" id="34615"/>
    <lineage>
        <taxon>Eukaryota</taxon>
        <taxon>Metazoa</taxon>
        <taxon>Ecdysozoa</taxon>
        <taxon>Arthropoda</taxon>
        <taxon>Chelicerata</taxon>
        <taxon>Arachnida</taxon>
        <taxon>Acari</taxon>
        <taxon>Parasitiformes</taxon>
        <taxon>Ixodida</taxon>
        <taxon>Ixodoidea</taxon>
        <taxon>Ixodidae</taxon>
        <taxon>Ixodinae</taxon>
        <taxon>Ixodes</taxon>
    </lineage>
</organism>